<protein>
    <submittedName>
        <fullName evidence="2">VOC family protein</fullName>
    </submittedName>
</protein>
<feature type="domain" description="VOC" evidence="1">
    <location>
        <begin position="9"/>
        <end position="131"/>
    </location>
</feature>
<proteinExistence type="predicted"/>
<reference evidence="2 3" key="1">
    <citation type="submission" date="2019-07" db="EMBL/GenBank/DDBJ databases">
        <authorList>
            <person name="Kim J.K."/>
            <person name="Cheong H.-M."/>
            <person name="Choi Y."/>
            <person name="Hwang K.J."/>
            <person name="Lee S."/>
            <person name="Choi C."/>
        </authorList>
    </citation>
    <scope>NUCLEOTIDE SEQUENCE [LARGE SCALE GENOMIC DNA]</scope>
    <source>
        <strain evidence="2 3">KS 22</strain>
    </source>
</reference>
<evidence type="ECO:0000313" key="2">
    <source>
        <dbReference type="EMBL" id="QMV42057.1"/>
    </source>
</evidence>
<dbReference type="InterPro" id="IPR004360">
    <property type="entry name" value="Glyas_Fos-R_dOase_dom"/>
</dbReference>
<organism evidence="2 3">
    <name type="scientific">Cohnella cholangitidis</name>
    <dbReference type="NCBI Taxonomy" id="2598458"/>
    <lineage>
        <taxon>Bacteria</taxon>
        <taxon>Bacillati</taxon>
        <taxon>Bacillota</taxon>
        <taxon>Bacilli</taxon>
        <taxon>Bacillales</taxon>
        <taxon>Paenibacillaceae</taxon>
        <taxon>Cohnella</taxon>
    </lineage>
</organism>
<sequence>MANAPKLRGMANVSFWAGDLVSAKKWYSKLLGIEPYFQAPDSENPAYIEYRIGDFQNELGIIDKKYAPRAACVTGPGGATLYWHVDDVDAMLKKLTEYGATEYEPLTQRGEDWFTASVADPFGNVIGLIHSPHYKEVWNSLRHS</sequence>
<dbReference type="SUPFAM" id="SSF54593">
    <property type="entry name" value="Glyoxalase/Bleomycin resistance protein/Dihydroxybiphenyl dioxygenase"/>
    <property type="match status" value="1"/>
</dbReference>
<name>A0A7G5BYM3_9BACL</name>
<dbReference type="Proteomes" id="UP000515679">
    <property type="component" value="Chromosome"/>
</dbReference>
<evidence type="ECO:0000259" key="1">
    <source>
        <dbReference type="PROSITE" id="PS51819"/>
    </source>
</evidence>
<dbReference type="EMBL" id="CP041969">
    <property type="protein sequence ID" value="QMV42057.1"/>
    <property type="molecule type" value="Genomic_DNA"/>
</dbReference>
<dbReference type="InterPro" id="IPR029068">
    <property type="entry name" value="Glyas_Bleomycin-R_OHBP_Dase"/>
</dbReference>
<gene>
    <name evidence="2" type="ORF">FPL14_13250</name>
</gene>
<dbReference type="InterPro" id="IPR037523">
    <property type="entry name" value="VOC_core"/>
</dbReference>
<dbReference type="RefSeq" id="WP_182303457.1">
    <property type="nucleotide sequence ID" value="NZ_CP041969.1"/>
</dbReference>
<keyword evidence="3" id="KW-1185">Reference proteome</keyword>
<accession>A0A7G5BYM3</accession>
<evidence type="ECO:0000313" key="3">
    <source>
        <dbReference type="Proteomes" id="UP000515679"/>
    </source>
</evidence>
<dbReference type="Pfam" id="PF00903">
    <property type="entry name" value="Glyoxalase"/>
    <property type="match status" value="1"/>
</dbReference>
<dbReference type="Gene3D" id="3.10.180.10">
    <property type="entry name" value="2,3-Dihydroxybiphenyl 1,2-Dioxygenase, domain 1"/>
    <property type="match status" value="1"/>
</dbReference>
<dbReference type="PROSITE" id="PS51819">
    <property type="entry name" value="VOC"/>
    <property type="match status" value="1"/>
</dbReference>
<dbReference type="AlphaFoldDB" id="A0A7G5BYM3"/>
<dbReference type="KEGG" id="cchl:FPL14_13250"/>